<evidence type="ECO:0000313" key="2">
    <source>
        <dbReference type="Proteomes" id="UP000708298"/>
    </source>
</evidence>
<proteinExistence type="predicted"/>
<reference evidence="1" key="2">
    <citation type="submission" date="2021-01" db="EMBL/GenBank/DDBJ databases">
        <authorList>
            <person name="Mieszkin S."/>
            <person name="Pouder E."/>
            <person name="Alain K."/>
        </authorList>
    </citation>
    <scope>NUCLEOTIDE SEQUENCE</scope>
    <source>
        <strain evidence="1">HW T2.11</strain>
    </source>
</reference>
<comment type="caution">
    <text evidence="1">The sequence shown here is derived from an EMBL/GenBank/DDBJ whole genome shotgun (WGS) entry which is preliminary data.</text>
</comment>
<gene>
    <name evidence="1" type="ORF">ASILVAE211_24750</name>
</gene>
<protein>
    <submittedName>
        <fullName evidence="1">Uncharacterized protein</fullName>
    </submittedName>
</protein>
<name>A0A963YX15_9PROT</name>
<organism evidence="1 2">
    <name type="scientific">Acidisoma silvae</name>
    <dbReference type="NCBI Taxonomy" id="2802396"/>
    <lineage>
        <taxon>Bacteria</taxon>
        <taxon>Pseudomonadati</taxon>
        <taxon>Pseudomonadota</taxon>
        <taxon>Alphaproteobacteria</taxon>
        <taxon>Acetobacterales</taxon>
        <taxon>Acidocellaceae</taxon>
        <taxon>Acidisoma</taxon>
    </lineage>
</organism>
<reference evidence="1" key="1">
    <citation type="journal article" date="2021" name="Microorganisms">
        <title>Acidisoma silvae sp. nov. and Acidisomacellulosilytica sp. nov., Two Acidophilic Bacteria Isolated from Decaying Wood, Hydrolyzing Cellulose and Producing Poly-3-hydroxybutyrate.</title>
        <authorList>
            <person name="Mieszkin S."/>
            <person name="Pouder E."/>
            <person name="Uroz S."/>
            <person name="Simon-Colin C."/>
            <person name="Alain K."/>
        </authorList>
    </citation>
    <scope>NUCLEOTIDE SEQUENCE</scope>
    <source>
        <strain evidence="1">HW T2.11</strain>
    </source>
</reference>
<accession>A0A963YX15</accession>
<dbReference type="EMBL" id="JAESVB010000034">
    <property type="protein sequence ID" value="MCB8878409.1"/>
    <property type="molecule type" value="Genomic_DNA"/>
</dbReference>
<dbReference type="Proteomes" id="UP000708298">
    <property type="component" value="Unassembled WGS sequence"/>
</dbReference>
<sequence>MASEVALARSLRILARFDDTPPPHFGQQVISNLVSALPPGASDGSPASGRSLKKGDKTMFNDDGWSCKAVVVETLSSTQATIRILEGRLAGEEIEAYFPNGALVSPENYSIMVRRAKTKLRLVGGNALDAD</sequence>
<evidence type="ECO:0000313" key="1">
    <source>
        <dbReference type="EMBL" id="MCB8878409.1"/>
    </source>
</evidence>
<dbReference type="AlphaFoldDB" id="A0A963YX15"/>
<keyword evidence="2" id="KW-1185">Reference proteome</keyword>
<dbReference type="RefSeq" id="WP_227324055.1">
    <property type="nucleotide sequence ID" value="NZ_JAESVB010000034.1"/>
</dbReference>